<feature type="transmembrane region" description="Helical" evidence="7">
    <location>
        <begin position="331"/>
        <end position="348"/>
    </location>
</feature>
<keyword evidence="4 7" id="KW-0812">Transmembrane</keyword>
<evidence type="ECO:0000256" key="5">
    <source>
        <dbReference type="ARBA" id="ARBA00022989"/>
    </source>
</evidence>
<feature type="transmembrane region" description="Helical" evidence="7">
    <location>
        <begin position="743"/>
        <end position="762"/>
    </location>
</feature>
<evidence type="ECO:0000313" key="9">
    <source>
        <dbReference type="EMBL" id="SMC03877.1"/>
    </source>
</evidence>
<organism evidence="9 10">
    <name type="scientific">Sulfobacillus thermosulfidooxidans (strain DSM 9293 / VKM B-1269 / AT-1)</name>
    <dbReference type="NCBI Taxonomy" id="929705"/>
    <lineage>
        <taxon>Bacteria</taxon>
        <taxon>Bacillati</taxon>
        <taxon>Bacillota</taxon>
        <taxon>Clostridia</taxon>
        <taxon>Eubacteriales</taxon>
        <taxon>Clostridiales Family XVII. Incertae Sedis</taxon>
        <taxon>Sulfobacillus</taxon>
    </lineage>
</organism>
<sequence>MIPTIHLWGITLHLTGAHSSILAIDISFILLGLILFIGISQLFGPLRFLRAPLVFVLACLLAVWLWPAARQLGSHTQSSQLLSSQNSLLWADHLSAIAAQGVDAGPLNYDQASSWLVTASKTQLLEQWHNTHGAIPVANLKFYALTDGATLIQIVHPQYALAATQWIVHLPSQDDPTVLNANTANRWLNHAVEHSLSTTEVDALGLAALLLMAILGSLPLTLLSLIGGALATLYASAFMVLFTIHGHLSEFSVNIVELLTLGLSIDYSVFLSLRFRREYFIANKQGLSPSEAKQQADARTRRRVLGAISLSATVLIAVLSGLLFLPHSLSISLVMSAWIAVLVTYLTIRWVTYPLLASWPALISWASWKTSLSDGLDHAYETLQAILQKAPQGILLALMAITIFALAKPYPPFTLTTPVNSLELLPQHSALYQALKLTSPPPRKNVQDAIVIQPTSSFNAVSTWQTIANITTLVSRKAPHDHFSSPTSFASPQVLAKEAHNISPGSSPLAGLINSKQHVILIAINGPSPLPRSSLIDVLKEHLPTPWQFGISGGNHAYTATANTGLVHGIIGVLALGILGTVVAMKYLTKGWLAGLLASAFDLTILLAGLRIAQHWALLSQSILLFPMIIVVVSLLMALSLDYEILLVHDIGSEITRFSIGKALHETGGSITGAGIIIATTFFTLMMTPVPFLQLTGLIIGVSLLVDTLIVRSLLIPTTLMLIYEPWPSFSPEFFQWNNINHLIAKLVVFSTVIVLASLLVASIRHTTIIPHPIPSWSIPRTH</sequence>
<feature type="transmembrane region" description="Helical" evidence="7">
    <location>
        <begin position="203"/>
        <end position="223"/>
    </location>
</feature>
<dbReference type="Proteomes" id="UP000192660">
    <property type="component" value="Unassembled WGS sequence"/>
</dbReference>
<comment type="subcellular location">
    <subcellularLocation>
        <location evidence="1">Cell membrane</location>
        <topology evidence="1">Multi-pass membrane protein</topology>
    </subcellularLocation>
</comment>
<feature type="transmembrane region" description="Helical" evidence="7">
    <location>
        <begin position="304"/>
        <end position="325"/>
    </location>
</feature>
<evidence type="ECO:0000256" key="6">
    <source>
        <dbReference type="ARBA" id="ARBA00023136"/>
    </source>
</evidence>
<evidence type="ECO:0000256" key="3">
    <source>
        <dbReference type="ARBA" id="ARBA00022475"/>
    </source>
</evidence>
<feature type="transmembrane region" description="Helical" evidence="7">
    <location>
        <begin position="591"/>
        <end position="610"/>
    </location>
</feature>
<keyword evidence="3" id="KW-1003">Cell membrane</keyword>
<feature type="transmembrane region" description="Helical" evidence="7">
    <location>
        <begin position="566"/>
        <end position="585"/>
    </location>
</feature>
<gene>
    <name evidence="9" type="ORF">SAMN00768000_1325</name>
</gene>
<dbReference type="InterPro" id="IPR050545">
    <property type="entry name" value="Mycobact_MmpL"/>
</dbReference>
<proteinExistence type="inferred from homology"/>
<feature type="domain" description="Membrane transport protein MMPL" evidence="8">
    <location>
        <begin position="610"/>
        <end position="738"/>
    </location>
</feature>
<dbReference type="EMBL" id="FWWY01000001">
    <property type="protein sequence ID" value="SMC03877.1"/>
    <property type="molecule type" value="Genomic_DNA"/>
</dbReference>
<name>A0A1W1WC72_SULTA</name>
<evidence type="ECO:0000256" key="2">
    <source>
        <dbReference type="ARBA" id="ARBA00010157"/>
    </source>
</evidence>
<evidence type="ECO:0000259" key="8">
    <source>
        <dbReference type="Pfam" id="PF03176"/>
    </source>
</evidence>
<feature type="transmembrane region" description="Helical" evidence="7">
    <location>
        <begin position="622"/>
        <end position="641"/>
    </location>
</feature>
<dbReference type="Gene3D" id="1.20.1640.10">
    <property type="entry name" value="Multidrug efflux transporter AcrB transmembrane domain"/>
    <property type="match status" value="1"/>
</dbReference>
<feature type="transmembrane region" description="Helical" evidence="7">
    <location>
        <begin position="20"/>
        <end position="39"/>
    </location>
</feature>
<comment type="similarity">
    <text evidence="2">Belongs to the resistance-nodulation-cell division (RND) (TC 2.A.6) family. MmpL subfamily.</text>
</comment>
<dbReference type="PANTHER" id="PTHR33406:SF6">
    <property type="entry name" value="MEMBRANE PROTEIN YDGH-RELATED"/>
    <property type="match status" value="1"/>
</dbReference>
<dbReference type="STRING" id="28034.BFX07_14670"/>
<dbReference type="PANTHER" id="PTHR33406">
    <property type="entry name" value="MEMBRANE PROTEIN MJ1562-RELATED"/>
    <property type="match status" value="1"/>
</dbReference>
<protein>
    <submittedName>
        <fullName evidence="9">Predicted exporter protein, RND superfamily</fullName>
    </submittedName>
</protein>
<evidence type="ECO:0000256" key="1">
    <source>
        <dbReference type="ARBA" id="ARBA00004651"/>
    </source>
</evidence>
<evidence type="ECO:0000256" key="7">
    <source>
        <dbReference type="SAM" id="Phobius"/>
    </source>
</evidence>
<feature type="transmembrane region" description="Helical" evidence="7">
    <location>
        <begin position="667"/>
        <end position="686"/>
    </location>
</feature>
<evidence type="ECO:0000313" key="10">
    <source>
        <dbReference type="Proteomes" id="UP000192660"/>
    </source>
</evidence>
<keyword evidence="10" id="KW-1185">Reference proteome</keyword>
<feature type="transmembrane region" description="Helical" evidence="7">
    <location>
        <begin position="698"/>
        <end position="723"/>
    </location>
</feature>
<keyword evidence="5 7" id="KW-1133">Transmembrane helix</keyword>
<accession>A0A1W1WC72</accession>
<evidence type="ECO:0000256" key="4">
    <source>
        <dbReference type="ARBA" id="ARBA00022692"/>
    </source>
</evidence>
<dbReference type="SUPFAM" id="SSF82866">
    <property type="entry name" value="Multidrug efflux transporter AcrB transmembrane domain"/>
    <property type="match status" value="2"/>
</dbReference>
<dbReference type="AlphaFoldDB" id="A0A1W1WC72"/>
<feature type="domain" description="Membrane transport protein MMPL" evidence="8">
    <location>
        <begin position="188"/>
        <end position="358"/>
    </location>
</feature>
<keyword evidence="6 7" id="KW-0472">Membrane</keyword>
<dbReference type="Pfam" id="PF03176">
    <property type="entry name" value="MMPL"/>
    <property type="match status" value="2"/>
</dbReference>
<reference evidence="10" key="1">
    <citation type="submission" date="2017-04" db="EMBL/GenBank/DDBJ databases">
        <authorList>
            <person name="Varghese N."/>
            <person name="Submissions S."/>
        </authorList>
    </citation>
    <scope>NUCLEOTIDE SEQUENCE [LARGE SCALE GENOMIC DNA]</scope>
    <source>
        <strain evidence="10">DSM 9293</strain>
    </source>
</reference>
<dbReference type="GO" id="GO:0005886">
    <property type="term" value="C:plasma membrane"/>
    <property type="evidence" value="ECO:0007669"/>
    <property type="project" value="UniProtKB-SubCell"/>
</dbReference>
<feature type="transmembrane region" description="Helical" evidence="7">
    <location>
        <begin position="254"/>
        <end position="275"/>
    </location>
</feature>
<dbReference type="InterPro" id="IPR004869">
    <property type="entry name" value="MMPL_dom"/>
</dbReference>
<feature type="transmembrane region" description="Helical" evidence="7">
    <location>
        <begin position="51"/>
        <end position="69"/>
    </location>
</feature>